<feature type="transmembrane region" description="Helical" evidence="6">
    <location>
        <begin position="217"/>
        <end position="240"/>
    </location>
</feature>
<gene>
    <name evidence="7" type="primary">LOC110739985</name>
</gene>
<reference evidence="7" key="1">
    <citation type="journal article" date="2017" name="Nature">
        <title>The genome of Chenopodium quinoa.</title>
        <authorList>
            <person name="Jarvis D.E."/>
            <person name="Ho Y.S."/>
            <person name="Lightfoot D.J."/>
            <person name="Schmoeckel S.M."/>
            <person name="Li B."/>
            <person name="Borm T.J.A."/>
            <person name="Ohyanagi H."/>
            <person name="Mineta K."/>
            <person name="Michell C.T."/>
            <person name="Saber N."/>
            <person name="Kharbatia N.M."/>
            <person name="Rupper R.R."/>
            <person name="Sharp A.R."/>
            <person name="Dally N."/>
            <person name="Boughton B.A."/>
            <person name="Woo Y.H."/>
            <person name="Gao G."/>
            <person name="Schijlen E.G.W.M."/>
            <person name="Guo X."/>
            <person name="Momin A.A."/>
            <person name="Negrao S."/>
            <person name="Al-Babili S."/>
            <person name="Gehring C."/>
            <person name="Roessner U."/>
            <person name="Jung C."/>
            <person name="Murphy K."/>
            <person name="Arold S.T."/>
            <person name="Gojobori T."/>
            <person name="van der Linden C.G."/>
            <person name="van Loo E.N."/>
            <person name="Jellen E.N."/>
            <person name="Maughan P.J."/>
            <person name="Tester M."/>
        </authorList>
    </citation>
    <scope>NUCLEOTIDE SEQUENCE [LARGE SCALE GENOMIC DNA]</scope>
    <source>
        <strain evidence="7">cv. PI 614886</strain>
    </source>
</reference>
<evidence type="ECO:0000256" key="4">
    <source>
        <dbReference type="ARBA" id="ARBA00022989"/>
    </source>
</evidence>
<accession>A0A803MC23</accession>
<keyword evidence="3 6" id="KW-0812">Transmembrane</keyword>
<dbReference type="PANTHER" id="PTHR11119">
    <property type="entry name" value="XANTHINE-URACIL / VITAMIN C PERMEASE FAMILY MEMBER"/>
    <property type="match status" value="1"/>
</dbReference>
<dbReference type="OMA" id="QIMQVIF"/>
<dbReference type="Pfam" id="PF00860">
    <property type="entry name" value="Xan_ur_permease"/>
    <property type="match status" value="1"/>
</dbReference>
<dbReference type="AlphaFoldDB" id="A0A803MC23"/>
<dbReference type="InterPro" id="IPR006043">
    <property type="entry name" value="NCS2"/>
</dbReference>
<reference evidence="7" key="2">
    <citation type="submission" date="2021-03" db="UniProtKB">
        <authorList>
            <consortium name="EnsemblPlants"/>
        </authorList>
    </citation>
    <scope>IDENTIFICATION</scope>
</reference>
<feature type="transmembrane region" description="Helical" evidence="6">
    <location>
        <begin position="183"/>
        <end position="205"/>
    </location>
</feature>
<keyword evidence="5 6" id="KW-0472">Membrane</keyword>
<dbReference type="OrthoDB" id="1641903at2759"/>
<feature type="transmembrane region" description="Helical" evidence="6">
    <location>
        <begin position="35"/>
        <end position="58"/>
    </location>
</feature>
<proteinExistence type="inferred from homology"/>
<comment type="subcellular location">
    <subcellularLocation>
        <location evidence="1">Membrane</location>
        <topology evidence="1">Multi-pass membrane protein</topology>
    </subcellularLocation>
</comment>
<name>A0A803MC23_CHEQI</name>
<comment type="similarity">
    <text evidence="2">Belongs to the nucleobase:cation symporter-2 (NCS2) (TC 2.A.40) family.</text>
</comment>
<evidence type="ECO:0000313" key="7">
    <source>
        <dbReference type="EnsemblPlants" id="AUR62027016-RA:cds"/>
    </source>
</evidence>
<protein>
    <submittedName>
        <fullName evidence="7">Uncharacterized protein</fullName>
    </submittedName>
</protein>
<evidence type="ECO:0000256" key="5">
    <source>
        <dbReference type="ARBA" id="ARBA00023136"/>
    </source>
</evidence>
<feature type="transmembrane region" description="Helical" evidence="6">
    <location>
        <begin position="131"/>
        <end position="152"/>
    </location>
</feature>
<feature type="transmembrane region" description="Helical" evidence="6">
    <location>
        <begin position="327"/>
        <end position="352"/>
    </location>
</feature>
<evidence type="ECO:0000256" key="6">
    <source>
        <dbReference type="SAM" id="Phobius"/>
    </source>
</evidence>
<keyword evidence="8" id="KW-1185">Reference proteome</keyword>
<feature type="transmembrane region" description="Helical" evidence="6">
    <location>
        <begin position="94"/>
        <end position="111"/>
    </location>
</feature>
<dbReference type="KEGG" id="cqi:110739985"/>
<dbReference type="Gramene" id="AUR62027016-RA">
    <property type="protein sequence ID" value="AUR62027016-RA:cds"/>
    <property type="gene ID" value="AUR62027016"/>
</dbReference>
<dbReference type="SMR" id="A0A803MC23"/>
<dbReference type="Proteomes" id="UP000596660">
    <property type="component" value="Unplaced"/>
</dbReference>
<feature type="transmembrane region" description="Helical" evidence="6">
    <location>
        <begin position="70"/>
        <end position="88"/>
    </location>
</feature>
<sequence length="527" mass="57264">MAAPKAENLGPFPVKEQLSSVDFCLTSNPPWHEAVILGFQHFLVMLGTTIMIATILVPQMGGGPVEKARVIQTLLLVSGLNTLLQTLVGCRTAVVIGGSYVYVIPAIFIIFSDRFGRIIDPHERFVQSMRALQGALMFASIFPVVIGVLGFWRIVIRILSPLAAIPLVTLTGLGLFQFGFPQLAKCIGVGLPALIVMIFISQYMASLLKPLQALCRRYAVIATIALIWAFAAILTAAGAFNRNSPNTQFYCRTDRSGLISAASWIRVPYPFQWGRPTLNVANGFAVMAAAFVSMVESTGTFIAVARYGSATPMPPSIVSRGIAWLGAGHFLNGMFGAICGPTASVANAGLLGLNQIGSRRVAQIAAFFMLLFSILGKFGALLASIPLPIFAALYCILFAYVVSAGLGFLQFCNLNSFRTKFILGFSLFMGLSVPQYFNEVLLVSGHTPVNTKSMAFNSIVQVIFTSPATIGGILALLLDITLHRSHADTRKDSGRHWWKKFRSYESDTRSEEFYSLPWGLNKYFPSV</sequence>
<evidence type="ECO:0000256" key="3">
    <source>
        <dbReference type="ARBA" id="ARBA00022692"/>
    </source>
</evidence>
<dbReference type="EnsemblPlants" id="AUR62027016-RA">
    <property type="protein sequence ID" value="AUR62027016-RA:cds"/>
    <property type="gene ID" value="AUR62027016"/>
</dbReference>
<feature type="transmembrane region" description="Helical" evidence="6">
    <location>
        <begin position="364"/>
        <end position="383"/>
    </location>
</feature>
<feature type="transmembrane region" description="Helical" evidence="6">
    <location>
        <begin position="421"/>
        <end position="438"/>
    </location>
</feature>
<dbReference type="GO" id="GO:0016020">
    <property type="term" value="C:membrane"/>
    <property type="evidence" value="ECO:0007669"/>
    <property type="project" value="UniProtKB-SubCell"/>
</dbReference>
<feature type="transmembrane region" description="Helical" evidence="6">
    <location>
        <begin position="158"/>
        <end position="176"/>
    </location>
</feature>
<evidence type="ECO:0000256" key="1">
    <source>
        <dbReference type="ARBA" id="ARBA00004141"/>
    </source>
</evidence>
<evidence type="ECO:0000313" key="8">
    <source>
        <dbReference type="Proteomes" id="UP000596660"/>
    </source>
</evidence>
<feature type="transmembrane region" description="Helical" evidence="6">
    <location>
        <begin position="284"/>
        <end position="307"/>
    </location>
</feature>
<organism evidence="7 8">
    <name type="scientific">Chenopodium quinoa</name>
    <name type="common">Quinoa</name>
    <dbReference type="NCBI Taxonomy" id="63459"/>
    <lineage>
        <taxon>Eukaryota</taxon>
        <taxon>Viridiplantae</taxon>
        <taxon>Streptophyta</taxon>
        <taxon>Embryophyta</taxon>
        <taxon>Tracheophyta</taxon>
        <taxon>Spermatophyta</taxon>
        <taxon>Magnoliopsida</taxon>
        <taxon>eudicotyledons</taxon>
        <taxon>Gunneridae</taxon>
        <taxon>Pentapetalae</taxon>
        <taxon>Caryophyllales</taxon>
        <taxon>Chenopodiaceae</taxon>
        <taxon>Chenopodioideae</taxon>
        <taxon>Atripliceae</taxon>
        <taxon>Chenopodium</taxon>
    </lineage>
</organism>
<keyword evidence="4 6" id="KW-1133">Transmembrane helix</keyword>
<dbReference type="RefSeq" id="XP_021776159.1">
    <property type="nucleotide sequence ID" value="XM_021920467.1"/>
</dbReference>
<evidence type="ECO:0000256" key="2">
    <source>
        <dbReference type="ARBA" id="ARBA00008821"/>
    </source>
</evidence>
<feature type="transmembrane region" description="Helical" evidence="6">
    <location>
        <begin position="389"/>
        <end position="409"/>
    </location>
</feature>
<feature type="transmembrane region" description="Helical" evidence="6">
    <location>
        <begin position="458"/>
        <end position="482"/>
    </location>
</feature>
<dbReference type="GeneID" id="110739985"/>
<dbReference type="GO" id="GO:0022857">
    <property type="term" value="F:transmembrane transporter activity"/>
    <property type="evidence" value="ECO:0007669"/>
    <property type="project" value="InterPro"/>
</dbReference>